<dbReference type="InterPro" id="IPR006860">
    <property type="entry name" value="FecR"/>
</dbReference>
<reference evidence="3 4" key="1">
    <citation type="submission" date="2019-11" db="EMBL/GenBank/DDBJ databases">
        <title>Genome sequence of Deinococcus xianganensis Y35, AI-2 producing algicidal bacterium, isolated from lake water.</title>
        <authorList>
            <person name="Li Y."/>
        </authorList>
    </citation>
    <scope>NUCLEOTIDE SEQUENCE [LARGE SCALE GENOMIC DNA]</scope>
    <source>
        <strain evidence="3 4">Y35</strain>
    </source>
</reference>
<accession>A0A6I4YJN3</accession>
<gene>
    <name evidence="3" type="ORF">GLX28_11000</name>
</gene>
<dbReference type="Pfam" id="PF04773">
    <property type="entry name" value="FecR"/>
    <property type="match status" value="1"/>
</dbReference>
<keyword evidence="1" id="KW-0732">Signal</keyword>
<dbReference type="PANTHER" id="PTHR38731">
    <property type="entry name" value="LIPL45-RELATED LIPOPROTEIN-RELATED"/>
    <property type="match status" value="1"/>
</dbReference>
<feature type="signal peptide" evidence="1">
    <location>
        <begin position="1"/>
        <end position="23"/>
    </location>
</feature>
<dbReference type="Gene3D" id="2.60.40.10">
    <property type="entry name" value="Immunoglobulins"/>
    <property type="match status" value="1"/>
</dbReference>
<evidence type="ECO:0000313" key="4">
    <source>
        <dbReference type="Proteomes" id="UP000430519"/>
    </source>
</evidence>
<protein>
    <recommendedName>
        <fullName evidence="2">FecR protein domain-containing protein</fullName>
    </recommendedName>
</protein>
<comment type="caution">
    <text evidence="3">The sequence shown here is derived from an EMBL/GenBank/DDBJ whole genome shotgun (WGS) entry which is preliminary data.</text>
</comment>
<dbReference type="Gene3D" id="2.60.120.1440">
    <property type="match status" value="1"/>
</dbReference>
<keyword evidence="4" id="KW-1185">Reference proteome</keyword>
<dbReference type="EMBL" id="WVHK01000037">
    <property type="protein sequence ID" value="MXV20166.1"/>
    <property type="molecule type" value="Genomic_DNA"/>
</dbReference>
<sequence>MMRAAPVHHALTLTLLLGATALAAPVLDSAQGSVELQQEGGTWTPRAAGGEITLGLRTGAGRAEIRDGAGRVTVGSASRLRRYLDEVDLQQGRFYLSGPVAVHVQGQHLVMDGAGSLRVDLDGPVRRVAVLGGQLRIDRSGRVTTVRGGQQLDLRSGQLSAFRETDPWYAAQFRGEGSASVQATRGAVTLGRAGQARGAVIGDTLEIGATLNTGAGAWAEVGFTGGGYLRLNEQSELSVLSVDRTDRGREVLLKLARGTAWNVVQKGQGGYRIDTPVVSTAVRGTVFRVDADGLVKVFEGQVALPSSADQAVSAGQQRSEAGTVGTLVPDATDRFNQARDAERARPLSLTLPRAPLTLNDLILSARSLPDATLSAQVAGQRVPLNADGDSFRLERLAAPLPEGTYPVTVTAERFGQTLTRTVTVTVDRSAPQVALRAERRGHLLLLSGAVTDTVPGALTVTVRIGPRSYTRRVTSGEPLSWALPLADPTAPVQVSARDAAGNERDAALR</sequence>
<organism evidence="3 4">
    <name type="scientific">Deinococcus xianganensis</name>
    <dbReference type="NCBI Taxonomy" id="1507289"/>
    <lineage>
        <taxon>Bacteria</taxon>
        <taxon>Thermotogati</taxon>
        <taxon>Deinococcota</taxon>
        <taxon>Deinococci</taxon>
        <taxon>Deinococcales</taxon>
        <taxon>Deinococcaceae</taxon>
        <taxon>Deinococcus</taxon>
    </lineage>
</organism>
<evidence type="ECO:0000313" key="3">
    <source>
        <dbReference type="EMBL" id="MXV20166.1"/>
    </source>
</evidence>
<dbReference type="PANTHER" id="PTHR38731:SF3">
    <property type="entry name" value="BLL6125 PROTEIN"/>
    <property type="match status" value="1"/>
</dbReference>
<feature type="chain" id="PRO_5026276447" description="FecR protein domain-containing protein" evidence="1">
    <location>
        <begin position="24"/>
        <end position="509"/>
    </location>
</feature>
<proteinExistence type="predicted"/>
<evidence type="ECO:0000256" key="1">
    <source>
        <dbReference type="SAM" id="SignalP"/>
    </source>
</evidence>
<feature type="domain" description="FecR protein" evidence="2">
    <location>
        <begin position="210"/>
        <end position="302"/>
    </location>
</feature>
<evidence type="ECO:0000259" key="2">
    <source>
        <dbReference type="Pfam" id="PF04773"/>
    </source>
</evidence>
<dbReference type="InterPro" id="IPR013783">
    <property type="entry name" value="Ig-like_fold"/>
</dbReference>
<dbReference type="RefSeq" id="WP_160979441.1">
    <property type="nucleotide sequence ID" value="NZ_WVHK01000037.1"/>
</dbReference>
<dbReference type="AlphaFoldDB" id="A0A6I4YJN3"/>
<name>A0A6I4YJN3_9DEIO</name>
<dbReference type="Proteomes" id="UP000430519">
    <property type="component" value="Unassembled WGS sequence"/>
</dbReference>